<dbReference type="PROSITE" id="PS50888">
    <property type="entry name" value="BHLH"/>
    <property type="match status" value="1"/>
</dbReference>
<dbReference type="PANTHER" id="PTHR45776">
    <property type="entry name" value="MIP04163P"/>
    <property type="match status" value="1"/>
</dbReference>
<feature type="compositionally biased region" description="Low complexity" evidence="7">
    <location>
        <begin position="9"/>
        <end position="26"/>
    </location>
</feature>
<evidence type="ECO:0000256" key="3">
    <source>
        <dbReference type="ARBA" id="ARBA00023015"/>
    </source>
</evidence>
<evidence type="ECO:0000256" key="1">
    <source>
        <dbReference type="ARBA" id="ARBA00004123"/>
    </source>
</evidence>
<evidence type="ECO:0000313" key="9">
    <source>
        <dbReference type="EMBL" id="KAL3108389.1"/>
    </source>
</evidence>
<comment type="caution">
    <text evidence="9">The sequence shown here is derived from an EMBL/GenBank/DDBJ whole genome shotgun (WGS) entry which is preliminary data.</text>
</comment>
<dbReference type="InterPro" id="IPR036638">
    <property type="entry name" value="HLH_DNA-bd_sf"/>
</dbReference>
<evidence type="ECO:0000256" key="4">
    <source>
        <dbReference type="ARBA" id="ARBA00023125"/>
    </source>
</evidence>
<keyword evidence="5" id="KW-0804">Transcription</keyword>
<evidence type="ECO:0000259" key="8">
    <source>
        <dbReference type="PROSITE" id="PS50888"/>
    </source>
</evidence>
<evidence type="ECO:0000256" key="7">
    <source>
        <dbReference type="SAM" id="MobiDB-lite"/>
    </source>
</evidence>
<dbReference type="Gene3D" id="4.10.280.10">
    <property type="entry name" value="Helix-loop-helix DNA-binding domain"/>
    <property type="match status" value="1"/>
</dbReference>
<accession>A0ABD2KZN8</accession>
<evidence type="ECO:0000256" key="5">
    <source>
        <dbReference type="ARBA" id="ARBA00023163"/>
    </source>
</evidence>
<feature type="region of interest" description="Disordered" evidence="7">
    <location>
        <begin position="91"/>
        <end position="114"/>
    </location>
</feature>
<dbReference type="SUPFAM" id="SSF47459">
    <property type="entry name" value="HLH, helix-loop-helix DNA-binding domain"/>
    <property type="match status" value="1"/>
</dbReference>
<comment type="similarity">
    <text evidence="2">Belongs to the MiT/TFE family.</text>
</comment>
<dbReference type="PANTHER" id="PTHR45776:SF2">
    <property type="entry name" value="MIP04163P"/>
    <property type="match status" value="1"/>
</dbReference>
<evidence type="ECO:0000313" key="10">
    <source>
        <dbReference type="Proteomes" id="UP001620626"/>
    </source>
</evidence>
<dbReference type="AlphaFoldDB" id="A0ABD2KZN8"/>
<dbReference type="Pfam" id="PF00010">
    <property type="entry name" value="HLH"/>
    <property type="match status" value="1"/>
</dbReference>
<feature type="region of interest" description="Disordered" evidence="7">
    <location>
        <begin position="1"/>
        <end position="40"/>
    </location>
</feature>
<dbReference type="GO" id="GO:0005634">
    <property type="term" value="C:nucleus"/>
    <property type="evidence" value="ECO:0007669"/>
    <property type="project" value="UniProtKB-SubCell"/>
</dbReference>
<dbReference type="GO" id="GO:0003677">
    <property type="term" value="F:DNA binding"/>
    <property type="evidence" value="ECO:0007669"/>
    <property type="project" value="UniProtKB-KW"/>
</dbReference>
<reference evidence="9 10" key="1">
    <citation type="submission" date="2024-10" db="EMBL/GenBank/DDBJ databases">
        <authorList>
            <person name="Kim D."/>
        </authorList>
    </citation>
    <scope>NUCLEOTIDE SEQUENCE [LARGE SCALE GENOMIC DNA]</scope>
    <source>
        <strain evidence="9">BH-2024</strain>
    </source>
</reference>
<feature type="compositionally biased region" description="Polar residues" evidence="7">
    <location>
        <begin position="91"/>
        <end position="109"/>
    </location>
</feature>
<keyword evidence="10" id="KW-1185">Reference proteome</keyword>
<dbReference type="EMBL" id="JBICBT010000590">
    <property type="protein sequence ID" value="KAL3108389.1"/>
    <property type="molecule type" value="Genomic_DNA"/>
</dbReference>
<dbReference type="CDD" id="cd11397">
    <property type="entry name" value="bHLHzip_MITF_like"/>
    <property type="match status" value="1"/>
</dbReference>
<name>A0ABD2KZN8_9BILA</name>
<keyword evidence="3" id="KW-0805">Transcription regulation</keyword>
<evidence type="ECO:0000256" key="6">
    <source>
        <dbReference type="ARBA" id="ARBA00023242"/>
    </source>
</evidence>
<evidence type="ECO:0000256" key="2">
    <source>
        <dbReference type="ARBA" id="ARBA00008289"/>
    </source>
</evidence>
<gene>
    <name evidence="9" type="ORF">niasHT_015311</name>
</gene>
<sequence length="492" mass="54667">MLQNFLTGQIPVSQQKSQQQQMQRSNTSDDQHNQQQQQQQQLDEFIIDEILSMEGEHHGQRASSLRGQMPNSYSCAESLHAQTSRPIPLNTSCSRDSSNASIQSGSPGFQTGGTGFGLYSPKNESDFRQIISSSAPTSCDIENFIRRGNVVNSQNAQLTNGGGNGQHGLTEAEIYKDRRKKDIHNMIERRRRYNINDRIKELGLMLPKSTSEEMKLNKGTILKASCDYIRQLQKDREIMIRQQQQTARLEDLTRQYFQRVQELEHQLEKNGINVPPSNLPVLGALSPLSMNGNNKSIKKEPLEDNVNSNCAQQSVSFSPSSTPQATKIATSLQDMQIASPIGTANQQQHVTLLKMTHSGPTHNHQHGFMIGNASNEVANYLSQHSNANNTNEGNNGGGNNMDLLQQQQQQSMEYVPGGCLNWPSAQTQLGQMFNAVNYAELSMEEFPFQNRGPLQGQDPLIGSSLNNQLSPIIQWDQSGFSPGNDTNPGRTA</sequence>
<dbReference type="Proteomes" id="UP001620626">
    <property type="component" value="Unassembled WGS sequence"/>
</dbReference>
<comment type="subcellular location">
    <subcellularLocation>
        <location evidence="1">Nucleus</location>
    </subcellularLocation>
</comment>
<dbReference type="SMART" id="SM00353">
    <property type="entry name" value="HLH"/>
    <property type="match status" value="1"/>
</dbReference>
<protein>
    <recommendedName>
        <fullName evidence="8">BHLH domain-containing protein</fullName>
    </recommendedName>
</protein>
<dbReference type="InterPro" id="IPR011598">
    <property type="entry name" value="bHLH_dom"/>
</dbReference>
<organism evidence="9 10">
    <name type="scientific">Heterodera trifolii</name>
    <dbReference type="NCBI Taxonomy" id="157864"/>
    <lineage>
        <taxon>Eukaryota</taxon>
        <taxon>Metazoa</taxon>
        <taxon>Ecdysozoa</taxon>
        <taxon>Nematoda</taxon>
        <taxon>Chromadorea</taxon>
        <taxon>Rhabditida</taxon>
        <taxon>Tylenchina</taxon>
        <taxon>Tylenchomorpha</taxon>
        <taxon>Tylenchoidea</taxon>
        <taxon>Heteroderidae</taxon>
        <taxon>Heteroderinae</taxon>
        <taxon>Heterodera</taxon>
    </lineage>
</organism>
<feature type="domain" description="BHLH" evidence="8">
    <location>
        <begin position="179"/>
        <end position="232"/>
    </location>
</feature>
<proteinExistence type="inferred from homology"/>
<keyword evidence="6" id="KW-0539">Nucleus</keyword>
<keyword evidence="4" id="KW-0238">DNA-binding</keyword>